<evidence type="ECO:0000313" key="4">
    <source>
        <dbReference type="Proteomes" id="UP001259803"/>
    </source>
</evidence>
<evidence type="ECO:0000256" key="2">
    <source>
        <dbReference type="SAM" id="SignalP"/>
    </source>
</evidence>
<evidence type="ECO:0000313" key="3">
    <source>
        <dbReference type="EMBL" id="MDT0574887.1"/>
    </source>
</evidence>
<dbReference type="Proteomes" id="UP001259803">
    <property type="component" value="Unassembled WGS sequence"/>
</dbReference>
<dbReference type="SUPFAM" id="SSF47473">
    <property type="entry name" value="EF-hand"/>
    <property type="match status" value="1"/>
</dbReference>
<protein>
    <recommendedName>
        <fullName evidence="5">EF-hand domain-containing protein</fullName>
    </recommendedName>
</protein>
<comment type="caution">
    <text evidence="3">The sequence shown here is derived from an EMBL/GenBank/DDBJ whole genome shotgun (WGS) entry which is preliminary data.</text>
</comment>
<evidence type="ECO:0008006" key="5">
    <source>
        <dbReference type="Google" id="ProtNLM"/>
    </source>
</evidence>
<dbReference type="Gene3D" id="1.10.238.10">
    <property type="entry name" value="EF-hand"/>
    <property type="match status" value="1"/>
</dbReference>
<proteinExistence type="predicted"/>
<keyword evidence="4" id="KW-1185">Reference proteome</keyword>
<feature type="signal peptide" evidence="2">
    <location>
        <begin position="1"/>
        <end position="22"/>
    </location>
</feature>
<feature type="region of interest" description="Disordered" evidence="1">
    <location>
        <begin position="89"/>
        <end position="128"/>
    </location>
</feature>
<dbReference type="InterPro" id="IPR018247">
    <property type="entry name" value="EF_Hand_1_Ca_BS"/>
</dbReference>
<dbReference type="PROSITE" id="PS51257">
    <property type="entry name" value="PROKAR_LIPOPROTEIN"/>
    <property type="match status" value="1"/>
</dbReference>
<feature type="chain" id="PRO_5045884214" description="EF-hand domain-containing protein" evidence="2">
    <location>
        <begin position="23"/>
        <end position="208"/>
    </location>
</feature>
<sequence length="208" mass="22048">MKTVFPALATASLLALGLSACADETPDEVVETDVVPQVTLPTDVGPRTDVVLNPDQQAALGRIDTDAVNTEYGELRAQIAREMPSAPDIAANQGASNTTSTTDANSSAGANSSGGSTSGTTATPSMPSRANMDFAYLDRNDDGKLSVAEYAIWAVGVDPNEPKPNDNTKPFLTQDQINEAGQTFFYYDKDGTTYLSQAEFQQARNRES</sequence>
<evidence type="ECO:0000256" key="1">
    <source>
        <dbReference type="SAM" id="MobiDB-lite"/>
    </source>
</evidence>
<dbReference type="EMBL" id="JAVRHS010000001">
    <property type="protein sequence ID" value="MDT0574887.1"/>
    <property type="molecule type" value="Genomic_DNA"/>
</dbReference>
<accession>A0ABU2ZE61</accession>
<dbReference type="RefSeq" id="WP_311339445.1">
    <property type="nucleotide sequence ID" value="NZ_JAVRHS010000001.1"/>
</dbReference>
<gene>
    <name evidence="3" type="ORF">RM533_01665</name>
</gene>
<keyword evidence="2" id="KW-0732">Signal</keyword>
<name>A0ABU2ZE61_9SPHN</name>
<dbReference type="PROSITE" id="PS00018">
    <property type="entry name" value="EF_HAND_1"/>
    <property type="match status" value="1"/>
</dbReference>
<dbReference type="InterPro" id="IPR011992">
    <property type="entry name" value="EF-hand-dom_pair"/>
</dbReference>
<organism evidence="3 4">
    <name type="scientific">Croceicoccus esteveae</name>
    <dbReference type="NCBI Taxonomy" id="3075597"/>
    <lineage>
        <taxon>Bacteria</taxon>
        <taxon>Pseudomonadati</taxon>
        <taxon>Pseudomonadota</taxon>
        <taxon>Alphaproteobacteria</taxon>
        <taxon>Sphingomonadales</taxon>
        <taxon>Erythrobacteraceae</taxon>
        <taxon>Croceicoccus</taxon>
    </lineage>
</organism>
<reference evidence="3 4" key="1">
    <citation type="submission" date="2023-09" db="EMBL/GenBank/DDBJ databases">
        <authorList>
            <person name="Rey-Velasco X."/>
        </authorList>
    </citation>
    <scope>NUCLEOTIDE SEQUENCE [LARGE SCALE GENOMIC DNA]</scope>
    <source>
        <strain evidence="3 4">F390</strain>
    </source>
</reference>
<feature type="compositionally biased region" description="Low complexity" evidence="1">
    <location>
        <begin position="94"/>
        <end position="123"/>
    </location>
</feature>